<keyword evidence="5 7" id="KW-0067">ATP-binding</keyword>
<keyword evidence="3 7" id="KW-0378">Hydrolase</keyword>
<dbReference type="Gene3D" id="1.20.5.5270">
    <property type="match status" value="1"/>
</dbReference>
<dbReference type="Pfam" id="PF05362">
    <property type="entry name" value="Lon_C"/>
    <property type="match status" value="1"/>
</dbReference>
<proteinExistence type="inferred from homology"/>
<comment type="similarity">
    <text evidence="7 8">Belongs to the peptidase S16 family.</text>
</comment>
<dbReference type="Gene3D" id="3.30.230.10">
    <property type="match status" value="1"/>
</dbReference>
<reference evidence="10" key="1">
    <citation type="submission" date="2023-04" db="EMBL/GenBank/DDBJ databases">
        <title>Completed genome of Mycoplasma lagogenitalium type strain 12MS.</title>
        <authorList>
            <person name="Spergser J."/>
        </authorList>
    </citation>
    <scope>NUCLEOTIDE SEQUENCE</scope>
    <source>
        <strain evidence="10">12MS</strain>
    </source>
</reference>
<evidence type="ECO:0000256" key="8">
    <source>
        <dbReference type="PROSITE-ProRule" id="PRU01122"/>
    </source>
</evidence>
<dbReference type="PRINTS" id="PR00830">
    <property type="entry name" value="ENDOLAPTASE"/>
</dbReference>
<sequence length="812" mass="92049">MKKERILNVISDIFLLGSQVKVKLSKAELEDIVIPAEKLAESRGEKEVGIPVSFFTSLDYNRSELKATSEERIGVYCIVKRPKTKTGLTAELFVQSKIYFKDVETDEDLNLEGTYMVIDEQPVSSSTIQNALEKIKDNISTIPILKPLGEVIQIYGPEDFVVRSAKEFILQMSSNVFSTLEEKRKILIAENDLERLKIISKSINRFINEKKLVDDIDNIMKQNLDKQQSEFILREKMRAIRRKLGEEDETEEKNERELFENDEKNRFPLEVRNVIKAETRKLKGMMSSSPEANVTRNYLDLIYSLPWYKVSEEHLDISKAIDSLSKRHFGLKDVKERIIEFLAVLTNKKQKNNLNNKNLIKNLPTENEALDFSLFNKKNDEILNNMPILTLVGPPGTGKTSIVKSIADATGRKMVKISLGGVRDESEIRGHRRTYVGAMPGKIITAIKKSGVSNPIILLDEIDKMSSDFRGDPASAMLEVLDPEQNKFFQDHYLEIEYDLSKVLFIATANYYEAIPEALIDRVEIIELSSYTLLEKKEIAQKHLIPKVLQENQLDENFFNIDSDTIEYIIQKYTREAGVRELKRTFDKIARKIITQTLKNKDFSKTFVIDKKVVNEMLGIEKYSDDINEKLPQIGTVNGLAYTAYGGSTLSIEVNTVASSKAEIKLTGQLKDVMRESAEIALSYVRANAKEFGIDFDFESNQIHIHVPAGAIPKDGPSAGVTFTTAIISALSKKPVSPTIGMTGEITLRGKVLAIGGLKEKSLAAYKFGIKTIFIPEENEKNLVDIADEVKENIKFIPVSNYQQIYDYIFKK</sequence>
<dbReference type="InterPro" id="IPR027065">
    <property type="entry name" value="Lon_Prtase"/>
</dbReference>
<keyword evidence="7" id="KW-0963">Cytoplasm</keyword>
<dbReference type="Gene3D" id="1.20.58.1480">
    <property type="match status" value="1"/>
</dbReference>
<evidence type="ECO:0000256" key="1">
    <source>
        <dbReference type="ARBA" id="ARBA00022670"/>
    </source>
</evidence>
<evidence type="ECO:0000256" key="5">
    <source>
        <dbReference type="ARBA" id="ARBA00022840"/>
    </source>
</evidence>
<dbReference type="InterPro" id="IPR003959">
    <property type="entry name" value="ATPase_AAA_core"/>
</dbReference>
<keyword evidence="4 7" id="KW-0720">Serine protease</keyword>
<dbReference type="EMBL" id="CP122979">
    <property type="protein sequence ID" value="WGI36822.1"/>
    <property type="molecule type" value="Genomic_DNA"/>
</dbReference>
<dbReference type="InterPro" id="IPR054594">
    <property type="entry name" value="Lon_lid"/>
</dbReference>
<feature type="active site" evidence="8">
    <location>
        <position position="718"/>
    </location>
</feature>
<dbReference type="PROSITE" id="PS51786">
    <property type="entry name" value="LON_PROTEOLYTIC"/>
    <property type="match status" value="1"/>
</dbReference>
<dbReference type="EC" id="3.4.21.53" evidence="7"/>
<evidence type="ECO:0000313" key="11">
    <source>
        <dbReference type="Proteomes" id="UP001179842"/>
    </source>
</evidence>
<dbReference type="PANTHER" id="PTHR10046">
    <property type="entry name" value="ATP DEPENDENT LON PROTEASE FAMILY MEMBER"/>
    <property type="match status" value="1"/>
</dbReference>
<evidence type="ECO:0000256" key="7">
    <source>
        <dbReference type="PIRNR" id="PIRNR001174"/>
    </source>
</evidence>
<evidence type="ECO:0000256" key="6">
    <source>
        <dbReference type="ARBA" id="ARBA00023016"/>
    </source>
</evidence>
<comment type="subcellular location">
    <subcellularLocation>
        <location evidence="7">Cytoplasm</location>
    </subcellularLocation>
</comment>
<keyword evidence="6" id="KW-0346">Stress response</keyword>
<feature type="domain" description="Lon proteolytic" evidence="9">
    <location>
        <begin position="631"/>
        <end position="812"/>
    </location>
</feature>
<evidence type="ECO:0000256" key="3">
    <source>
        <dbReference type="ARBA" id="ARBA00022801"/>
    </source>
</evidence>
<dbReference type="InterPro" id="IPR003593">
    <property type="entry name" value="AAA+_ATPase"/>
</dbReference>
<keyword evidence="11" id="KW-1185">Reference proteome</keyword>
<protein>
    <recommendedName>
        <fullName evidence="7">Lon protease</fullName>
        <ecNumber evidence="7">3.4.21.53</ecNumber>
    </recommendedName>
</protein>
<dbReference type="Pfam" id="PF00004">
    <property type="entry name" value="AAA"/>
    <property type="match status" value="1"/>
</dbReference>
<dbReference type="Gene3D" id="1.10.8.60">
    <property type="match status" value="1"/>
</dbReference>
<feature type="active site" evidence="8">
    <location>
        <position position="761"/>
    </location>
</feature>
<evidence type="ECO:0000256" key="4">
    <source>
        <dbReference type="ARBA" id="ARBA00022825"/>
    </source>
</evidence>
<dbReference type="SUPFAM" id="SSF54211">
    <property type="entry name" value="Ribosomal protein S5 domain 2-like"/>
    <property type="match status" value="1"/>
</dbReference>
<dbReference type="NCBIfam" id="TIGR00763">
    <property type="entry name" value="lon"/>
    <property type="match status" value="1"/>
</dbReference>
<dbReference type="Proteomes" id="UP001179842">
    <property type="component" value="Chromosome"/>
</dbReference>
<evidence type="ECO:0000259" key="9">
    <source>
        <dbReference type="PROSITE" id="PS51786"/>
    </source>
</evidence>
<name>A0ABY8LXF8_9BACT</name>
<dbReference type="GO" id="GO:0004252">
    <property type="term" value="F:serine-type endopeptidase activity"/>
    <property type="evidence" value="ECO:0007669"/>
    <property type="project" value="UniProtKB-EC"/>
</dbReference>
<dbReference type="InterPro" id="IPR027417">
    <property type="entry name" value="P-loop_NTPase"/>
</dbReference>
<evidence type="ECO:0000313" key="10">
    <source>
        <dbReference type="EMBL" id="WGI36822.1"/>
    </source>
</evidence>
<organism evidence="10 11">
    <name type="scientific">Mesomycoplasma lagogenitalium</name>
    <dbReference type="NCBI Taxonomy" id="171286"/>
    <lineage>
        <taxon>Bacteria</taxon>
        <taxon>Bacillati</taxon>
        <taxon>Mycoplasmatota</taxon>
        <taxon>Mycoplasmoidales</taxon>
        <taxon>Metamycoplasmataceae</taxon>
        <taxon>Mesomycoplasma</taxon>
    </lineage>
</organism>
<comment type="subunit">
    <text evidence="7">Homohexamer. Organized in a ring with a central cavity.</text>
</comment>
<keyword evidence="2 7" id="KW-0547">Nucleotide-binding</keyword>
<dbReference type="Gene3D" id="3.40.50.300">
    <property type="entry name" value="P-loop containing nucleotide triphosphate hydrolases"/>
    <property type="match status" value="1"/>
</dbReference>
<dbReference type="Pfam" id="PF22667">
    <property type="entry name" value="Lon_lid"/>
    <property type="match status" value="1"/>
</dbReference>
<dbReference type="SMART" id="SM00382">
    <property type="entry name" value="AAA"/>
    <property type="match status" value="1"/>
</dbReference>
<dbReference type="CDD" id="cd19500">
    <property type="entry name" value="RecA-like_Lon"/>
    <property type="match status" value="1"/>
</dbReference>
<dbReference type="InterPro" id="IPR020568">
    <property type="entry name" value="Ribosomal_Su5_D2-typ_SF"/>
</dbReference>
<accession>A0ABY8LXF8</accession>
<gene>
    <name evidence="10" type="primary">lon</name>
    <name evidence="10" type="ORF">QEG99_00845</name>
</gene>
<dbReference type="InterPro" id="IPR004815">
    <property type="entry name" value="Lon_bac/euk-typ"/>
</dbReference>
<evidence type="ECO:0000256" key="2">
    <source>
        <dbReference type="ARBA" id="ARBA00022741"/>
    </source>
</evidence>
<dbReference type="RefSeq" id="WP_280102125.1">
    <property type="nucleotide sequence ID" value="NZ_CP122979.1"/>
</dbReference>
<comment type="catalytic activity">
    <reaction evidence="7 8">
        <text>Hydrolysis of proteins in presence of ATP.</text>
        <dbReference type="EC" id="3.4.21.53"/>
    </reaction>
</comment>
<dbReference type="PIRSF" id="PIRSF001174">
    <property type="entry name" value="Lon_proteas"/>
    <property type="match status" value="1"/>
</dbReference>
<keyword evidence="1 7" id="KW-0645">Protease</keyword>
<dbReference type="InterPro" id="IPR008269">
    <property type="entry name" value="Lon_proteolytic"/>
</dbReference>
<dbReference type="InterPro" id="IPR014721">
    <property type="entry name" value="Ribsml_uS5_D2-typ_fold_subgr"/>
</dbReference>
<dbReference type="SUPFAM" id="SSF52540">
    <property type="entry name" value="P-loop containing nucleoside triphosphate hydrolases"/>
    <property type="match status" value="1"/>
</dbReference>